<name>A0A512BM45_9HYPH</name>
<organism evidence="1 2">
    <name type="scientific">Microvirga aerophila</name>
    <dbReference type="NCBI Taxonomy" id="670291"/>
    <lineage>
        <taxon>Bacteria</taxon>
        <taxon>Pseudomonadati</taxon>
        <taxon>Pseudomonadota</taxon>
        <taxon>Alphaproteobacteria</taxon>
        <taxon>Hyphomicrobiales</taxon>
        <taxon>Methylobacteriaceae</taxon>
        <taxon>Microvirga</taxon>
    </lineage>
</organism>
<dbReference type="Proteomes" id="UP000321085">
    <property type="component" value="Unassembled WGS sequence"/>
</dbReference>
<gene>
    <name evidence="1" type="ORF">MAE02_06710</name>
</gene>
<evidence type="ECO:0000313" key="1">
    <source>
        <dbReference type="EMBL" id="GEO12975.1"/>
    </source>
</evidence>
<reference evidence="1 2" key="1">
    <citation type="submission" date="2019-07" db="EMBL/GenBank/DDBJ databases">
        <title>Whole genome shotgun sequence of Microvirga aerophila NBRC 106136.</title>
        <authorList>
            <person name="Hosoyama A."/>
            <person name="Uohara A."/>
            <person name="Ohji S."/>
            <person name="Ichikawa N."/>
        </authorList>
    </citation>
    <scope>NUCLEOTIDE SEQUENCE [LARGE SCALE GENOMIC DNA]</scope>
    <source>
        <strain evidence="1 2">NBRC 106136</strain>
    </source>
</reference>
<evidence type="ECO:0000313" key="2">
    <source>
        <dbReference type="Proteomes" id="UP000321085"/>
    </source>
</evidence>
<protein>
    <submittedName>
        <fullName evidence="1">Uncharacterized protein</fullName>
    </submittedName>
</protein>
<accession>A0A512BM45</accession>
<dbReference type="EMBL" id="BJYU01000004">
    <property type="protein sequence ID" value="GEO12975.1"/>
    <property type="molecule type" value="Genomic_DNA"/>
</dbReference>
<comment type="caution">
    <text evidence="1">The sequence shown here is derived from an EMBL/GenBank/DDBJ whole genome shotgun (WGS) entry which is preliminary data.</text>
</comment>
<proteinExistence type="predicted"/>
<dbReference type="AlphaFoldDB" id="A0A512BM45"/>
<dbReference type="RefSeq" id="WP_147021676.1">
    <property type="nucleotide sequence ID" value="NZ_BJYU01000004.1"/>
</dbReference>
<keyword evidence="2" id="KW-1185">Reference proteome</keyword>
<sequence>MSEFNERADQWTKYASLSHLYGVGDPGSLVQQASSCLLGYGYRKDIFAFEVLHSVRDVHAYDPSETGRWIGTIAAIVDAIVDFTDCDETRHARTEIIDVVARTQPHLLPKFYVHHLDADEWYLADKSLKSFIGIADLEDPEAAALAGTLLDHGSLHELRKRAQTSSTAQALLERQTAFLGGLPSPVERSYSTPDRELTLEEKRATEQDPTAFASNDFTGIAKAVGDPHFHYSKKKDFLSRWLRHWHAKRKSRDAVASIKAYFEAGKRTYDIEELLDVAFEVSLEAEGRNAAYPWLVQAQIRRRGWSSHYTSDEEVEARLKAAARVYQDRWKDFIRDTSVPEEYFARRGASFSIGFHHLVRFLLVAGQIAEAMKVTAAFVSIFEEETEDQPISEATWLR</sequence>